<accession>A0A7W7A8L5</accession>
<gene>
    <name evidence="8" type="ORF">GGR37_000140</name>
</gene>
<dbReference type="SUPFAM" id="SSF54909">
    <property type="entry name" value="Dimeric alpha+beta barrel"/>
    <property type="match status" value="1"/>
</dbReference>
<sequence length="1040" mass="114265">MSVTQDYVTVAIPFGDKSEWCDVGDVERAIAELGNPASEAMAKALRQTGVVHFASIHAIPPEAPGKPAHLLIEATVDGSADAALDRIAEAIGEMLLPVLHLTSGIGAVGEVLPLLRQHARGISPSVFRLPRWIDRRMTGLPFVGLPGLGVTAIDQNRAIVAKARKIIGEERARSSLHGPQSLFRAVATQLKPDLEKLDDRRPPKLAFCERNDAPWLDFARSRWTLGWIGKGLANAQGLIWPLLAIGYALALLFGRAGGATGLALLKGAIFPAFVIALLVVAAVAWLLRRDELANTPVDRTPSAAALGAMMANENAPGHAHNHMISVTTLRKAWVRRWTLPLAFTAVAIMAKIGVMRKGFLATIGTIHAARWVVLPGTRQLVFCSNYDGSWESYLEDFITKASEGVTAVWSNAEGFPATRLLFFKGAEDGDRMKRYARCSMRPTPFWFAAHPDLSAPAMRKHALIVSGLLCARRLEANPSDAEAWLDLFGSIPRPDYGLQYEEIQTLMFGGLRRHPHSRVVALNFGEPRREGSAHPYAHVQKWLAGLIADDIVSFGDKPPQDLVCNIAFSAAGLRLLGLDRELALEGEGTEQGFPPAFALGMAHPSRKRALGDPDKLEWCDDDAHVVLLLYAKDTANAARFNQIVTDAAALGITQKAAIRTGLKTFDLKRFELAWEKSDDSVSAPADAPGFVHAKASSDELSEEPFGFVDGVSQPLVRGFPGRHGAPDPVHGVEPGEFILGYADNRGYYPPSPLVERKMDSLGMLPEVLLPSPPPEQPTQYPDFADQGARSRDFGRNGSYLVIRQLAQDVDGFRQQLDEKAREICKQPDVINPHNGDIHRTREWIAAKMLGRWRDGSALIDHPFTPAMKPGADAMRKNDFLYKDADPQGLRCPFGSHVRRTFPRDSLAPTEPVELSVSNRHRLLRRGRPYLDQDGDTARGTLFMAFNADLERQFEFVQQTWLASPTFHGLECEPDPFAMHKGPTESETQRFTIHGRNAPLELCPVQRYVTLKGGGYFFLPGRHALWFLAGAALDTDRLHMS</sequence>
<keyword evidence="3" id="KW-0349">Heme</keyword>
<keyword evidence="7" id="KW-0472">Membrane</keyword>
<name>A0A7W7A8L5_9SPHN</name>
<protein>
    <submittedName>
        <fullName evidence="8">Deferrochelatase/peroxidase EfeB</fullName>
    </submittedName>
</protein>
<keyword evidence="6" id="KW-0408">Iron</keyword>
<dbReference type="OrthoDB" id="236246at2"/>
<evidence type="ECO:0000256" key="4">
    <source>
        <dbReference type="ARBA" id="ARBA00022723"/>
    </source>
</evidence>
<keyword evidence="2 8" id="KW-0575">Peroxidase</keyword>
<keyword evidence="7" id="KW-1133">Transmembrane helix</keyword>
<evidence type="ECO:0000256" key="6">
    <source>
        <dbReference type="ARBA" id="ARBA00023004"/>
    </source>
</evidence>
<dbReference type="PROSITE" id="PS51404">
    <property type="entry name" value="DYP_PEROXIDASE"/>
    <property type="match status" value="1"/>
</dbReference>
<keyword evidence="7" id="KW-0812">Transmembrane</keyword>
<evidence type="ECO:0000256" key="7">
    <source>
        <dbReference type="SAM" id="Phobius"/>
    </source>
</evidence>
<evidence type="ECO:0000256" key="1">
    <source>
        <dbReference type="ARBA" id="ARBA00001970"/>
    </source>
</evidence>
<dbReference type="GO" id="GO:0005829">
    <property type="term" value="C:cytosol"/>
    <property type="evidence" value="ECO:0007669"/>
    <property type="project" value="TreeGrafter"/>
</dbReference>
<dbReference type="PANTHER" id="PTHR30521:SF4">
    <property type="entry name" value="DEFERROCHELATASE"/>
    <property type="match status" value="1"/>
</dbReference>
<proteinExistence type="predicted"/>
<dbReference type="GO" id="GO:0046872">
    <property type="term" value="F:metal ion binding"/>
    <property type="evidence" value="ECO:0007669"/>
    <property type="project" value="UniProtKB-KW"/>
</dbReference>
<evidence type="ECO:0000313" key="8">
    <source>
        <dbReference type="EMBL" id="MBB4611894.1"/>
    </source>
</evidence>
<dbReference type="Proteomes" id="UP000538566">
    <property type="component" value="Unassembled WGS sequence"/>
</dbReference>
<dbReference type="PANTHER" id="PTHR30521">
    <property type="entry name" value="DEFERROCHELATASE/PEROXIDASE"/>
    <property type="match status" value="1"/>
</dbReference>
<dbReference type="RefSeq" id="WP_144902662.1">
    <property type="nucleotide sequence ID" value="NZ_JACHOA010000001.1"/>
</dbReference>
<evidence type="ECO:0000313" key="9">
    <source>
        <dbReference type="Proteomes" id="UP000538566"/>
    </source>
</evidence>
<organism evidence="8 9">
    <name type="scientific">Novosphingobium taihuense</name>
    <dbReference type="NCBI Taxonomy" id="260085"/>
    <lineage>
        <taxon>Bacteria</taxon>
        <taxon>Pseudomonadati</taxon>
        <taxon>Pseudomonadota</taxon>
        <taxon>Alphaproteobacteria</taxon>
        <taxon>Sphingomonadales</taxon>
        <taxon>Sphingomonadaceae</taxon>
        <taxon>Novosphingobium</taxon>
    </lineage>
</organism>
<keyword evidence="5" id="KW-0560">Oxidoreductase</keyword>
<dbReference type="InterPro" id="IPR011008">
    <property type="entry name" value="Dimeric_a/b-barrel"/>
</dbReference>
<keyword evidence="4" id="KW-0479">Metal-binding</keyword>
<evidence type="ECO:0000256" key="2">
    <source>
        <dbReference type="ARBA" id="ARBA00022559"/>
    </source>
</evidence>
<dbReference type="GO" id="GO:0020037">
    <property type="term" value="F:heme binding"/>
    <property type="evidence" value="ECO:0007669"/>
    <property type="project" value="InterPro"/>
</dbReference>
<feature type="transmembrane region" description="Helical" evidence="7">
    <location>
        <begin position="238"/>
        <end position="256"/>
    </location>
</feature>
<comment type="cofactor">
    <cofactor evidence="1">
        <name>heme b</name>
        <dbReference type="ChEBI" id="CHEBI:60344"/>
    </cofactor>
</comment>
<reference evidence="8 9" key="1">
    <citation type="submission" date="2020-08" db="EMBL/GenBank/DDBJ databases">
        <title>Genomic Encyclopedia of Type Strains, Phase IV (KMG-IV): sequencing the most valuable type-strain genomes for metagenomic binning, comparative biology and taxonomic classification.</title>
        <authorList>
            <person name="Goeker M."/>
        </authorList>
    </citation>
    <scope>NUCLEOTIDE SEQUENCE [LARGE SCALE GENOMIC DNA]</scope>
    <source>
        <strain evidence="8 9">DSM 17507</strain>
    </source>
</reference>
<keyword evidence="9" id="KW-1185">Reference proteome</keyword>
<comment type="caution">
    <text evidence="8">The sequence shown here is derived from an EMBL/GenBank/DDBJ whole genome shotgun (WGS) entry which is preliminary data.</text>
</comment>
<dbReference type="InterPro" id="IPR006314">
    <property type="entry name" value="Dyp_peroxidase"/>
</dbReference>
<evidence type="ECO:0000256" key="3">
    <source>
        <dbReference type="ARBA" id="ARBA00022617"/>
    </source>
</evidence>
<dbReference type="GO" id="GO:0004601">
    <property type="term" value="F:peroxidase activity"/>
    <property type="evidence" value="ECO:0007669"/>
    <property type="project" value="UniProtKB-KW"/>
</dbReference>
<dbReference type="AlphaFoldDB" id="A0A7W7A8L5"/>
<evidence type="ECO:0000256" key="5">
    <source>
        <dbReference type="ARBA" id="ARBA00023002"/>
    </source>
</evidence>
<feature type="transmembrane region" description="Helical" evidence="7">
    <location>
        <begin position="268"/>
        <end position="287"/>
    </location>
</feature>
<dbReference type="EMBL" id="JACHOA010000001">
    <property type="protein sequence ID" value="MBB4611894.1"/>
    <property type="molecule type" value="Genomic_DNA"/>
</dbReference>